<dbReference type="RefSeq" id="WP_065077994.1">
    <property type="nucleotide sequence ID" value="NZ_LROS01000015.1"/>
</dbReference>
<organism evidence="1 2">
    <name type="scientific">Clostridium ragsdalei P11</name>
    <dbReference type="NCBI Taxonomy" id="1353534"/>
    <lineage>
        <taxon>Bacteria</taxon>
        <taxon>Bacillati</taxon>
        <taxon>Bacillota</taxon>
        <taxon>Clostridia</taxon>
        <taxon>Eubacteriales</taxon>
        <taxon>Clostridiaceae</taxon>
        <taxon>Clostridium</taxon>
    </lineage>
</organism>
<dbReference type="PATRIC" id="fig|1353534.3.peg.1725"/>
<evidence type="ECO:0008006" key="3">
    <source>
        <dbReference type="Google" id="ProtNLM"/>
    </source>
</evidence>
<keyword evidence="2" id="KW-1185">Reference proteome</keyword>
<name>A0A1A6AVN9_9CLOT</name>
<reference evidence="1 2" key="1">
    <citation type="journal article" date="2012" name="Front. Microbiol.">
        <title>Draft Genome Sequence of the Virulent Strain 01-B526 of the Fish Pathogen Aeromonas salmonicida.</title>
        <authorList>
            <person name="Charette S.J."/>
            <person name="Brochu F."/>
            <person name="Boyle B."/>
            <person name="Filion G."/>
            <person name="Tanaka K.H."/>
            <person name="Derome N."/>
        </authorList>
    </citation>
    <scope>NUCLEOTIDE SEQUENCE [LARGE SCALE GENOMIC DNA]</scope>
    <source>
        <strain evidence="1 2">P11</strain>
    </source>
</reference>
<dbReference type="Proteomes" id="UP000093954">
    <property type="component" value="Unassembled WGS sequence"/>
</dbReference>
<dbReference type="SUPFAM" id="SSF160631">
    <property type="entry name" value="SMI1/KNR4-like"/>
    <property type="match status" value="1"/>
</dbReference>
<dbReference type="InterPro" id="IPR037883">
    <property type="entry name" value="Knr4/Smi1-like_sf"/>
</dbReference>
<dbReference type="EMBL" id="LROS01000015">
    <property type="protein sequence ID" value="OBR94149.1"/>
    <property type="molecule type" value="Genomic_DNA"/>
</dbReference>
<dbReference type="Gene3D" id="3.40.1580.10">
    <property type="entry name" value="SMI1/KNR4-like"/>
    <property type="match status" value="1"/>
</dbReference>
<comment type="caution">
    <text evidence="1">The sequence shown here is derived from an EMBL/GenBank/DDBJ whole genome shotgun (WGS) entry which is preliminary data.</text>
</comment>
<proteinExistence type="predicted"/>
<gene>
    <name evidence="1" type="ORF">CLRAG_16890</name>
</gene>
<evidence type="ECO:0000313" key="1">
    <source>
        <dbReference type="EMBL" id="OBR94149.1"/>
    </source>
</evidence>
<dbReference type="AlphaFoldDB" id="A0A1A6AVN9"/>
<protein>
    <recommendedName>
        <fullName evidence="3">SMI1 / KNR4 family protein</fullName>
    </recommendedName>
</protein>
<accession>A0A1A6AVN9</accession>
<evidence type="ECO:0000313" key="2">
    <source>
        <dbReference type="Proteomes" id="UP000093954"/>
    </source>
</evidence>
<sequence length="121" mass="14042">MNNKEFVNIAMHQDERNIFEKYFGNIEMIPNELKEFFKKYNPVDVEVTMDGNAIHFFPVEELESLQDEYELGSENFVFSTCNGDPIFYNTEGVFSCYHGATSVKSEKLAANFGEFLNLINR</sequence>